<feature type="compositionally biased region" description="Basic residues" evidence="1">
    <location>
        <begin position="1"/>
        <end position="10"/>
    </location>
</feature>
<evidence type="ECO:0000256" key="1">
    <source>
        <dbReference type="SAM" id="MobiDB-lite"/>
    </source>
</evidence>
<gene>
    <name evidence="2" type="ORF">UABAM_01379</name>
</gene>
<feature type="compositionally biased region" description="Basic residues" evidence="1">
    <location>
        <begin position="95"/>
        <end position="106"/>
    </location>
</feature>
<feature type="region of interest" description="Disordered" evidence="1">
    <location>
        <begin position="1"/>
        <end position="106"/>
    </location>
</feature>
<name>A0A5S9IKC0_UABAM</name>
<evidence type="ECO:0000313" key="3">
    <source>
        <dbReference type="Proteomes" id="UP000326354"/>
    </source>
</evidence>
<keyword evidence="3" id="KW-1185">Reference proteome</keyword>
<protein>
    <submittedName>
        <fullName evidence="2">Uncharacterized protein</fullName>
    </submittedName>
</protein>
<feature type="compositionally biased region" description="Polar residues" evidence="1">
    <location>
        <begin position="59"/>
        <end position="73"/>
    </location>
</feature>
<accession>A0A5S9IKC0</accession>
<dbReference type="EMBL" id="AP019860">
    <property type="protein sequence ID" value="BBM83036.1"/>
    <property type="molecule type" value="Genomic_DNA"/>
</dbReference>
<dbReference type="Proteomes" id="UP000326354">
    <property type="component" value="Chromosome"/>
</dbReference>
<reference evidence="2 3" key="1">
    <citation type="submission" date="2019-08" db="EMBL/GenBank/DDBJ databases">
        <title>Complete genome sequence of Candidatus Uab amorphum.</title>
        <authorList>
            <person name="Shiratori T."/>
            <person name="Suzuki S."/>
            <person name="Kakizawa Y."/>
            <person name="Ishida K."/>
        </authorList>
    </citation>
    <scope>NUCLEOTIDE SEQUENCE [LARGE SCALE GENOMIC DNA]</scope>
    <source>
        <strain evidence="2 3">SRT547</strain>
    </source>
</reference>
<evidence type="ECO:0000313" key="2">
    <source>
        <dbReference type="EMBL" id="BBM83036.1"/>
    </source>
</evidence>
<sequence length="106" mass="12043">MRVVRKKTRKSSSQSKGNVWGSPSSRYIGNNTKPTAKPLRPGRRVKSLTGPVHPGFEKSASTYNKYRSATKTVSRPRLTLQKVDHSSDLYSNRKSSSRPIRKRRSR</sequence>
<dbReference type="KEGG" id="uam:UABAM_01379"/>
<dbReference type="RefSeq" id="WP_151967260.1">
    <property type="nucleotide sequence ID" value="NZ_AP019860.1"/>
</dbReference>
<dbReference type="AlphaFoldDB" id="A0A5S9IKC0"/>
<organism evidence="2 3">
    <name type="scientific">Uabimicrobium amorphum</name>
    <dbReference type="NCBI Taxonomy" id="2596890"/>
    <lineage>
        <taxon>Bacteria</taxon>
        <taxon>Pseudomonadati</taxon>
        <taxon>Planctomycetota</taxon>
        <taxon>Candidatus Uabimicrobiia</taxon>
        <taxon>Candidatus Uabimicrobiales</taxon>
        <taxon>Candidatus Uabimicrobiaceae</taxon>
        <taxon>Candidatus Uabimicrobium</taxon>
    </lineage>
</organism>
<proteinExistence type="predicted"/>
<feature type="compositionally biased region" description="Polar residues" evidence="1">
    <location>
        <begin position="21"/>
        <end position="34"/>
    </location>
</feature>